<dbReference type="Proteomes" id="UP000238701">
    <property type="component" value="Unassembled WGS sequence"/>
</dbReference>
<organism evidence="2 3">
    <name type="scientific">Candidatus Sulfotelmatobacter kueseliae</name>
    <dbReference type="NCBI Taxonomy" id="2042962"/>
    <lineage>
        <taxon>Bacteria</taxon>
        <taxon>Pseudomonadati</taxon>
        <taxon>Acidobacteriota</taxon>
        <taxon>Terriglobia</taxon>
        <taxon>Terriglobales</taxon>
        <taxon>Candidatus Korobacteraceae</taxon>
        <taxon>Candidatus Sulfotelmatobacter</taxon>
    </lineage>
</organism>
<sequence>MEIARLGSFLRAHRRVALDTCIFIYQWEASPRYFPLTNYIFSWIERTGSTAVTSTITMTELLVQPYRNLDEHRVDEFYGLLSTYPNLEWVAPSLDIADLAAQIRALHRLRTPDALQAATAVQAQATAFLTNDPVFERIRDFDTLILDRLV</sequence>
<evidence type="ECO:0000313" key="2">
    <source>
        <dbReference type="EMBL" id="SPF35941.1"/>
    </source>
</evidence>
<dbReference type="InterPro" id="IPR029060">
    <property type="entry name" value="PIN-like_dom_sf"/>
</dbReference>
<evidence type="ECO:0000259" key="1">
    <source>
        <dbReference type="Pfam" id="PF01850"/>
    </source>
</evidence>
<dbReference type="AlphaFoldDB" id="A0A2U3K8E2"/>
<dbReference type="SUPFAM" id="SSF88723">
    <property type="entry name" value="PIN domain-like"/>
    <property type="match status" value="1"/>
</dbReference>
<reference evidence="3" key="1">
    <citation type="submission" date="2018-02" db="EMBL/GenBank/DDBJ databases">
        <authorList>
            <person name="Hausmann B."/>
        </authorList>
    </citation>
    <scope>NUCLEOTIDE SEQUENCE [LARGE SCALE GENOMIC DNA]</scope>
    <source>
        <strain evidence="3">Peat soil MAG SbA1</strain>
    </source>
</reference>
<accession>A0A2U3K8E2</accession>
<proteinExistence type="predicted"/>
<dbReference type="CDD" id="cd09854">
    <property type="entry name" value="PIN_VapC-like"/>
    <property type="match status" value="1"/>
</dbReference>
<feature type="domain" description="PIN" evidence="1">
    <location>
        <begin position="17"/>
        <end position="139"/>
    </location>
</feature>
<gene>
    <name evidence="2" type="ORF">SBA1_1480015</name>
</gene>
<name>A0A2U3K8E2_9BACT</name>
<protein>
    <submittedName>
        <fullName evidence="2">Similar to tr/Q3M7V5/Q3M7V5_ANAVT PilT protein-like</fullName>
    </submittedName>
</protein>
<dbReference type="EMBL" id="OMOD01000055">
    <property type="protein sequence ID" value="SPF35941.1"/>
    <property type="molecule type" value="Genomic_DNA"/>
</dbReference>
<dbReference type="OrthoDB" id="597982at2"/>
<dbReference type="Pfam" id="PF01850">
    <property type="entry name" value="PIN"/>
    <property type="match status" value="1"/>
</dbReference>
<dbReference type="Gene3D" id="3.40.50.1010">
    <property type="entry name" value="5'-nuclease"/>
    <property type="match status" value="1"/>
</dbReference>
<dbReference type="InterPro" id="IPR002716">
    <property type="entry name" value="PIN_dom"/>
</dbReference>
<evidence type="ECO:0000313" key="3">
    <source>
        <dbReference type="Proteomes" id="UP000238701"/>
    </source>
</evidence>